<gene>
    <name evidence="4" type="ORF">SAMN04515677_103490</name>
</gene>
<sequence>MTITEVSEKFGLSQDTLRYYEKIGLLPNVNRDNRGRRSYTEEDCNWVEFIKCMRSAGLPIEALIEYVDLFKQGDETMNARKEILIQQRKELIKKMEEIKKTIERLDFKIKKYECTDIINEKKLLQKY</sequence>
<dbReference type="RefSeq" id="WP_092725197.1">
    <property type="nucleotide sequence ID" value="NZ_FNGW01000003.1"/>
</dbReference>
<dbReference type="SMART" id="SM00422">
    <property type="entry name" value="HTH_MERR"/>
    <property type="match status" value="1"/>
</dbReference>
<organism evidence="4 5">
    <name type="scientific">Romboutsia lituseburensis DSM 797</name>
    <dbReference type="NCBI Taxonomy" id="1121325"/>
    <lineage>
        <taxon>Bacteria</taxon>
        <taxon>Bacillati</taxon>
        <taxon>Bacillota</taxon>
        <taxon>Clostridia</taxon>
        <taxon>Peptostreptococcales</taxon>
        <taxon>Peptostreptococcaceae</taxon>
        <taxon>Romboutsia</taxon>
    </lineage>
</organism>
<feature type="domain" description="HTH merR-type" evidence="3">
    <location>
        <begin position="1"/>
        <end position="69"/>
    </location>
</feature>
<protein>
    <submittedName>
        <fullName evidence="4">DNA-binding transcriptional regulator, MerR family</fullName>
    </submittedName>
</protein>
<dbReference type="Gene3D" id="1.10.1660.10">
    <property type="match status" value="1"/>
</dbReference>
<evidence type="ECO:0000313" key="5">
    <source>
        <dbReference type="Proteomes" id="UP000199068"/>
    </source>
</evidence>
<keyword evidence="5" id="KW-1185">Reference proteome</keyword>
<feature type="coiled-coil region" evidence="2">
    <location>
        <begin position="81"/>
        <end position="115"/>
    </location>
</feature>
<dbReference type="Pfam" id="PF13411">
    <property type="entry name" value="MerR_1"/>
    <property type="match status" value="1"/>
</dbReference>
<evidence type="ECO:0000256" key="1">
    <source>
        <dbReference type="ARBA" id="ARBA00023125"/>
    </source>
</evidence>
<dbReference type="SUPFAM" id="SSF46955">
    <property type="entry name" value="Putative DNA-binding domain"/>
    <property type="match status" value="1"/>
</dbReference>
<dbReference type="EMBL" id="FNGW01000003">
    <property type="protein sequence ID" value="SDL81905.1"/>
    <property type="molecule type" value="Genomic_DNA"/>
</dbReference>
<dbReference type="PROSITE" id="PS50937">
    <property type="entry name" value="HTH_MERR_2"/>
    <property type="match status" value="1"/>
</dbReference>
<dbReference type="CDD" id="cd01109">
    <property type="entry name" value="HTH_YyaN"/>
    <property type="match status" value="1"/>
</dbReference>
<evidence type="ECO:0000259" key="3">
    <source>
        <dbReference type="PROSITE" id="PS50937"/>
    </source>
</evidence>
<keyword evidence="1 4" id="KW-0238">DNA-binding</keyword>
<reference evidence="4 5" key="1">
    <citation type="submission" date="2016-10" db="EMBL/GenBank/DDBJ databases">
        <authorList>
            <person name="de Groot N.N."/>
        </authorList>
    </citation>
    <scope>NUCLEOTIDE SEQUENCE [LARGE SCALE GENOMIC DNA]</scope>
    <source>
        <strain evidence="4 5">DSM 797</strain>
    </source>
</reference>
<dbReference type="GO" id="GO:0003677">
    <property type="term" value="F:DNA binding"/>
    <property type="evidence" value="ECO:0007669"/>
    <property type="project" value="UniProtKB-KW"/>
</dbReference>
<dbReference type="STRING" id="1121325.SAMN04515677_103490"/>
<accession>A0A1G9N7T3</accession>
<proteinExistence type="predicted"/>
<dbReference type="PANTHER" id="PTHR30204:SF98">
    <property type="entry name" value="HTH-TYPE TRANSCRIPTIONAL REGULATOR ADHR"/>
    <property type="match status" value="1"/>
</dbReference>
<name>A0A1G9N7T3_9FIRM</name>
<evidence type="ECO:0000256" key="2">
    <source>
        <dbReference type="SAM" id="Coils"/>
    </source>
</evidence>
<keyword evidence="2" id="KW-0175">Coiled coil</keyword>
<dbReference type="Proteomes" id="UP000199068">
    <property type="component" value="Unassembled WGS sequence"/>
</dbReference>
<evidence type="ECO:0000313" key="4">
    <source>
        <dbReference type="EMBL" id="SDL81905.1"/>
    </source>
</evidence>
<dbReference type="InterPro" id="IPR000551">
    <property type="entry name" value="MerR-type_HTH_dom"/>
</dbReference>
<dbReference type="GO" id="GO:0003700">
    <property type="term" value="F:DNA-binding transcription factor activity"/>
    <property type="evidence" value="ECO:0007669"/>
    <property type="project" value="InterPro"/>
</dbReference>
<dbReference type="PRINTS" id="PR00040">
    <property type="entry name" value="HTHMERR"/>
</dbReference>
<dbReference type="InterPro" id="IPR009061">
    <property type="entry name" value="DNA-bd_dom_put_sf"/>
</dbReference>
<dbReference type="AlphaFoldDB" id="A0A1G9N7T3"/>
<dbReference type="PANTHER" id="PTHR30204">
    <property type="entry name" value="REDOX-CYCLING DRUG-SENSING TRANSCRIPTIONAL ACTIVATOR SOXR"/>
    <property type="match status" value="1"/>
</dbReference>
<dbReference type="InterPro" id="IPR047057">
    <property type="entry name" value="MerR_fam"/>
</dbReference>